<dbReference type="CDD" id="cd00009">
    <property type="entry name" value="AAA"/>
    <property type="match status" value="1"/>
</dbReference>
<gene>
    <name evidence="6" type="ORF">BBOU_1397</name>
</gene>
<dbReference type="GO" id="GO:0005524">
    <property type="term" value="F:ATP binding"/>
    <property type="evidence" value="ECO:0007669"/>
    <property type="project" value="UniProtKB-KW"/>
</dbReference>
<dbReference type="InterPro" id="IPR003593">
    <property type="entry name" value="AAA+_ATPase"/>
</dbReference>
<dbReference type="GO" id="GO:0003677">
    <property type="term" value="F:DNA binding"/>
    <property type="evidence" value="ECO:0007669"/>
    <property type="project" value="InterPro"/>
</dbReference>
<accession>A0A086ZIF8</accession>
<dbReference type="RefSeq" id="WP_081815452.1">
    <property type="nucleotide sequence ID" value="NZ_JGYQ01000016.1"/>
</dbReference>
<dbReference type="AlphaFoldDB" id="A0A086ZIF8"/>
<dbReference type="Gene3D" id="1.20.272.10">
    <property type="match status" value="1"/>
</dbReference>
<reference evidence="6 7" key="1">
    <citation type="submission" date="2014-03" db="EMBL/GenBank/DDBJ databases">
        <title>Genomics of Bifidobacteria.</title>
        <authorList>
            <person name="Ventura M."/>
            <person name="Milani C."/>
            <person name="Lugli G.A."/>
        </authorList>
    </citation>
    <scope>NUCLEOTIDE SEQUENCE [LARGE SCALE GENOMIC DNA]</scope>
    <source>
        <strain evidence="6 7">LMG 10736</strain>
    </source>
</reference>
<comment type="similarity">
    <text evidence="1">Belongs to the AAA ATPase family. RarA/MGS1/WRNIP1 subfamily.</text>
</comment>
<comment type="caution">
    <text evidence="6">The sequence shown here is derived from an EMBL/GenBank/DDBJ whole genome shotgun (WGS) entry which is preliminary data.</text>
</comment>
<dbReference type="Gene3D" id="1.10.3710.10">
    <property type="entry name" value="DNA polymerase III clamp loader subunits, C-terminal domain"/>
    <property type="match status" value="1"/>
</dbReference>
<dbReference type="CDD" id="cd18139">
    <property type="entry name" value="HLD_clamp_RarA"/>
    <property type="match status" value="1"/>
</dbReference>
<feature type="coiled-coil region" evidence="4">
    <location>
        <begin position="98"/>
        <end position="125"/>
    </location>
</feature>
<organism evidence="6 7">
    <name type="scientific">Bifidobacterium boum</name>
    <dbReference type="NCBI Taxonomy" id="78343"/>
    <lineage>
        <taxon>Bacteria</taxon>
        <taxon>Bacillati</taxon>
        <taxon>Actinomycetota</taxon>
        <taxon>Actinomycetes</taxon>
        <taxon>Bifidobacteriales</taxon>
        <taxon>Bifidobacteriaceae</taxon>
        <taxon>Bifidobacterium</taxon>
    </lineage>
</organism>
<dbReference type="PANTHER" id="PTHR13779:SF7">
    <property type="entry name" value="ATPASE WRNIP1"/>
    <property type="match status" value="1"/>
</dbReference>
<dbReference type="SMART" id="SM00382">
    <property type="entry name" value="AAA"/>
    <property type="match status" value="1"/>
</dbReference>
<dbReference type="Gene3D" id="1.10.8.60">
    <property type="match status" value="1"/>
</dbReference>
<dbReference type="GeneID" id="303204499"/>
<dbReference type="Proteomes" id="UP000029093">
    <property type="component" value="Unassembled WGS sequence"/>
</dbReference>
<dbReference type="SUPFAM" id="SSF48019">
    <property type="entry name" value="post-AAA+ oligomerization domain-like"/>
    <property type="match status" value="1"/>
</dbReference>
<dbReference type="GO" id="GO:0003887">
    <property type="term" value="F:DNA-directed DNA polymerase activity"/>
    <property type="evidence" value="ECO:0007669"/>
    <property type="project" value="UniProtKB-EC"/>
</dbReference>
<dbReference type="InterPro" id="IPR027417">
    <property type="entry name" value="P-loop_NTPase"/>
</dbReference>
<dbReference type="GO" id="GO:0000731">
    <property type="term" value="P:DNA synthesis involved in DNA repair"/>
    <property type="evidence" value="ECO:0007669"/>
    <property type="project" value="TreeGrafter"/>
</dbReference>
<evidence type="ECO:0000313" key="6">
    <source>
        <dbReference type="EMBL" id="KFI46308.1"/>
    </source>
</evidence>
<dbReference type="Pfam" id="PF16193">
    <property type="entry name" value="AAA_assoc_2"/>
    <property type="match status" value="1"/>
</dbReference>
<dbReference type="SUPFAM" id="SSF52540">
    <property type="entry name" value="P-loop containing nucleoside triphosphate hydrolases"/>
    <property type="match status" value="1"/>
</dbReference>
<evidence type="ECO:0000256" key="3">
    <source>
        <dbReference type="ARBA" id="ARBA00022840"/>
    </source>
</evidence>
<keyword evidence="6" id="KW-0808">Transferase</keyword>
<keyword evidence="6" id="KW-0548">Nucleotidyltransferase</keyword>
<keyword evidence="7" id="KW-1185">Reference proteome</keyword>
<dbReference type="InterPro" id="IPR032423">
    <property type="entry name" value="AAA_assoc_2"/>
</dbReference>
<sequence length="461" mass="49348">MSIEARYAGDAANTSGESEQNVILKPLADRMRPKNLDDVIGQDEVLEPSSPLRIMAQMPGASQVVVPGAALLYGPPGTGKTTIAHLVASQSHRRMIELSAVDSQVDELRSALSAAERLKRRGEETVLFIDEIHRYSREEQDMLLPAVEKRLVTFIAATTEAPSSTLAPALLSRCIIVHLHQLGINGLEQIIDRAVASPDGLDGRISLEPDARKLIILSSGGDARHALTTLEAAASRASHRAQDEGTDALLTSDDVRTVVDNLPSCSVEDHYDMASALVKSMRGSDVDASIYWATRMLEAGEDPQFIARRVIVCAAEDVGMAQPQALQTAVSAAQAVALVGMPDARVPLLEAVIAVAIAPKSDAVLQAALAAKADIAGGKLGIVPMHLRSTKGFGDSSTSASTDTGYRNPHDFGGFVRQQYLPYGIEDAQYYHPKHSGMETKIAPWLEQYREASQSGQTTAD</sequence>
<proteinExistence type="inferred from homology"/>
<dbReference type="GO" id="GO:0008047">
    <property type="term" value="F:enzyme activator activity"/>
    <property type="evidence" value="ECO:0007669"/>
    <property type="project" value="TreeGrafter"/>
</dbReference>
<dbReference type="InterPro" id="IPR051314">
    <property type="entry name" value="AAA_ATPase_RarA/MGS1/WRNIP1"/>
</dbReference>
<evidence type="ECO:0000256" key="2">
    <source>
        <dbReference type="ARBA" id="ARBA00022741"/>
    </source>
</evidence>
<dbReference type="FunFam" id="1.20.272.10:FF:000001">
    <property type="entry name" value="Putative AAA family ATPase"/>
    <property type="match status" value="1"/>
</dbReference>
<dbReference type="InterPro" id="IPR003959">
    <property type="entry name" value="ATPase_AAA_core"/>
</dbReference>
<keyword evidence="2" id="KW-0547">Nucleotide-binding</keyword>
<dbReference type="Gene3D" id="3.40.50.300">
    <property type="entry name" value="P-loop containing nucleotide triphosphate hydrolases"/>
    <property type="match status" value="1"/>
</dbReference>
<dbReference type="GO" id="GO:0017116">
    <property type="term" value="F:single-stranded DNA helicase activity"/>
    <property type="evidence" value="ECO:0007669"/>
    <property type="project" value="TreeGrafter"/>
</dbReference>
<keyword evidence="3" id="KW-0067">ATP-binding</keyword>
<evidence type="ECO:0000256" key="1">
    <source>
        <dbReference type="ARBA" id="ARBA00008959"/>
    </source>
</evidence>
<dbReference type="EC" id="2.7.7.7" evidence="6"/>
<dbReference type="EMBL" id="JGYQ01000016">
    <property type="protein sequence ID" value="KFI46308.1"/>
    <property type="molecule type" value="Genomic_DNA"/>
</dbReference>
<evidence type="ECO:0000313" key="7">
    <source>
        <dbReference type="Proteomes" id="UP000029093"/>
    </source>
</evidence>
<keyword evidence="4" id="KW-0175">Coiled coil</keyword>
<dbReference type="Pfam" id="PF12002">
    <property type="entry name" value="MgsA_C"/>
    <property type="match status" value="1"/>
</dbReference>
<dbReference type="GO" id="GO:0016887">
    <property type="term" value="F:ATP hydrolysis activity"/>
    <property type="evidence" value="ECO:0007669"/>
    <property type="project" value="InterPro"/>
</dbReference>
<dbReference type="InterPro" id="IPR008921">
    <property type="entry name" value="DNA_pol3_clamp-load_cplx_C"/>
</dbReference>
<dbReference type="PANTHER" id="PTHR13779">
    <property type="entry name" value="WERNER HELICASE-INTERACTING PROTEIN 1 FAMILY MEMBER"/>
    <property type="match status" value="1"/>
</dbReference>
<dbReference type="GO" id="GO:0006261">
    <property type="term" value="P:DNA-templated DNA replication"/>
    <property type="evidence" value="ECO:0007669"/>
    <property type="project" value="TreeGrafter"/>
</dbReference>
<evidence type="ECO:0000259" key="5">
    <source>
        <dbReference type="SMART" id="SM00382"/>
    </source>
</evidence>
<feature type="domain" description="AAA+ ATPase" evidence="5">
    <location>
        <begin position="66"/>
        <end position="182"/>
    </location>
</feature>
<dbReference type="Pfam" id="PF00004">
    <property type="entry name" value="AAA"/>
    <property type="match status" value="1"/>
</dbReference>
<dbReference type="InterPro" id="IPR021886">
    <property type="entry name" value="MgsA_C"/>
</dbReference>
<name>A0A086ZIF8_9BIFI</name>
<protein>
    <submittedName>
        <fullName evidence="6">ATPase AAA</fullName>
        <ecNumber evidence="6">2.7.7.7</ecNumber>
    </submittedName>
</protein>
<evidence type="ECO:0000256" key="4">
    <source>
        <dbReference type="SAM" id="Coils"/>
    </source>
</evidence>
<dbReference type="OrthoDB" id="9778364at2"/>